<dbReference type="RefSeq" id="WP_005007401.1">
    <property type="nucleotide sequence ID" value="NZ_HG422173.1"/>
</dbReference>
<evidence type="ECO:0000256" key="2">
    <source>
        <dbReference type="HAMAP-Rule" id="MF_00758"/>
    </source>
</evidence>
<dbReference type="FunCoup" id="M1YY37">
    <property type="interactions" value="217"/>
</dbReference>
<dbReference type="Pfam" id="PF02622">
    <property type="entry name" value="DUF179"/>
    <property type="match status" value="1"/>
</dbReference>
<dbReference type="HAMAP" id="MF_00758">
    <property type="entry name" value="UPF0301"/>
    <property type="match status" value="1"/>
</dbReference>
<dbReference type="Gene3D" id="3.40.1740.10">
    <property type="entry name" value="VC0467-like"/>
    <property type="match status" value="1"/>
</dbReference>
<dbReference type="PANTHER" id="PTHR30327">
    <property type="entry name" value="UNCHARACTERIZED PROTEIN YQGE"/>
    <property type="match status" value="1"/>
</dbReference>
<gene>
    <name evidence="3" type="ORF">NITGR_250067</name>
</gene>
<name>M1YY37_NITG3</name>
<evidence type="ECO:0000256" key="1">
    <source>
        <dbReference type="ARBA" id="ARBA00009600"/>
    </source>
</evidence>
<dbReference type="STRING" id="1266370.NITGR_250067"/>
<evidence type="ECO:0000313" key="3">
    <source>
        <dbReference type="EMBL" id="CCQ90154.1"/>
    </source>
</evidence>
<dbReference type="HOGENOM" id="CLU_057596_2_1_0"/>
<dbReference type="OrthoDB" id="9807486at2"/>
<keyword evidence="4" id="KW-1185">Reference proteome</keyword>
<organism evidence="3 4">
    <name type="scientific">Nitrospina gracilis (strain 3/211)</name>
    <dbReference type="NCBI Taxonomy" id="1266370"/>
    <lineage>
        <taxon>Bacteria</taxon>
        <taxon>Pseudomonadati</taxon>
        <taxon>Nitrospinota/Tectimicrobiota group</taxon>
        <taxon>Nitrospinota</taxon>
        <taxon>Nitrospinia</taxon>
        <taxon>Nitrospinales</taxon>
        <taxon>Nitrospinaceae</taxon>
        <taxon>Nitrospina</taxon>
    </lineage>
</organism>
<proteinExistence type="inferred from homology"/>
<dbReference type="GO" id="GO:0005829">
    <property type="term" value="C:cytosol"/>
    <property type="evidence" value="ECO:0007669"/>
    <property type="project" value="TreeGrafter"/>
</dbReference>
<dbReference type="SUPFAM" id="SSF143456">
    <property type="entry name" value="VC0467-like"/>
    <property type="match status" value="1"/>
</dbReference>
<evidence type="ECO:0000313" key="4">
    <source>
        <dbReference type="Proteomes" id="UP000011704"/>
    </source>
</evidence>
<accession>M1YY37</accession>
<dbReference type="InterPro" id="IPR003774">
    <property type="entry name" value="AlgH-like"/>
</dbReference>
<dbReference type="InParanoid" id="M1YY37"/>
<comment type="caution">
    <text evidence="3">The sequence shown here is derived from an EMBL/GenBank/DDBJ whole genome shotgun (WGS) entry which is preliminary data.</text>
</comment>
<comment type="similarity">
    <text evidence="1 2">Belongs to the UPF0301 (AlgH) family.</text>
</comment>
<dbReference type="Proteomes" id="UP000011704">
    <property type="component" value="Unassembled WGS sequence"/>
</dbReference>
<sequence>MSEDAYGKGTFLIANPVLGDPNFSRTVVLLCDHNEEGSFGLVVNRKAGLMASELFQKAEFLTGYDNEVFVGGPVAQSQVFYLVRSELPLEGLDPICDNIHLGMSWEPLEKVYRQLENPAENLRFYIGYSGWGSGQLAGEMEHRSWLTCDAKNDHIFGDPESNIWGRVVKSLGKEYEYLLRAPVDPRMN</sequence>
<dbReference type="EMBL" id="CAQJ01000028">
    <property type="protein sequence ID" value="CCQ90154.1"/>
    <property type="molecule type" value="Genomic_DNA"/>
</dbReference>
<reference evidence="3 4" key="1">
    <citation type="journal article" date="2013" name="Front. Microbiol.">
        <title>The genome of Nitrospina gracilis illuminates the metabolism and evolution of the major marine nitrite oxidizer.</title>
        <authorList>
            <person name="Luecker S."/>
            <person name="Nowka B."/>
            <person name="Rattei T."/>
            <person name="Spieck E."/>
            <person name="and Daims H."/>
        </authorList>
    </citation>
    <scope>NUCLEOTIDE SEQUENCE [LARGE SCALE GENOMIC DNA]</scope>
    <source>
        <strain evidence="3 4">3/211</strain>
    </source>
</reference>
<protein>
    <recommendedName>
        <fullName evidence="2">UPF0301 protein NITGR_250067</fullName>
    </recommendedName>
</protein>
<dbReference type="AlphaFoldDB" id="M1YY37"/>
<dbReference type="PANTHER" id="PTHR30327:SF1">
    <property type="entry name" value="UPF0301 PROTEIN YQGE"/>
    <property type="match status" value="1"/>
</dbReference>